<feature type="region of interest" description="Disordered" evidence="4">
    <location>
        <begin position="1"/>
        <end position="49"/>
    </location>
</feature>
<sequence>MMLATEMKRSLPTSPGSSPTSQDTGRSAKRQCIRPCADQEHLQEHNATSGPTRTLRLEYWGRTDECLERKWAHMEMVDEFFESREEVILATTLSNEEVVLEPNMFPYDTPNGIEHWTLWSRHEMVDTEIEKFVCNWLRKYAPRVESWNYDDNLSRSINIFHVHIYLKGRAQQTASQCEASSLSLVVNFRHVAVSSVQQRLQSVAAMESYSHSLLRYPLVKQAFWEQVLASELMLGGSTTRRQQLQLQLRDKRFPRVVLDFSRRKVTVELLEALAQFLVTPQPQITSMQSQFSGVRQERHVGTFIRVVPVALKFVRCRLTTELIEKLKTLLLSDKREDGQGARVKYCVTSLDLSENAMKSAELTALAELLDECGRRRRLRWEMPLEELVLENALTRTLTTENWIAFRAFVGAAFGLNTDSKTPLKRLSLANNSLSYHHVGCICSALRSETTKLEELSLAHTFSLVDPADRKTCWQWLAIGLRSMIHQEGRTGLQRLDLSGNPLYPMESEAWIEGLRDPQATVARWLEDVELQSRPNQDATMIRCLLSSSTELYSSPTKSSPRLCIIENEVKAASLGAESKEWEVLASLDEDPTWLCVVVPGFGVVWTQAKHAMYWEHTEDGLIPGSAVLTELVMNDMAASLTTTEALERFIGGFGGGLRSLELRRNALSAMDLDAILADCQQLHTLDVEGCRILQLQLLVDALNRDLGRHLRTLNLNANLVGADSVNVLAAALRGQVQENVPVLQELRVAHNEIGANGVRHLHAALETNKTLTLVELDLPNEDADAPRRPDDDEYIQLYRTRCMRLDVSFQNELLGVTPLPMDRKFTFLLALNAQDLVLDRGICSVIFSYAASEKRRRILWNSAHP</sequence>
<dbReference type="GO" id="GO:0005829">
    <property type="term" value="C:cytosol"/>
    <property type="evidence" value="ECO:0007669"/>
    <property type="project" value="TreeGrafter"/>
</dbReference>
<dbReference type="SUPFAM" id="SSF52047">
    <property type="entry name" value="RNI-like"/>
    <property type="match status" value="1"/>
</dbReference>
<evidence type="ECO:0000313" key="6">
    <source>
        <dbReference type="Proteomes" id="UP000052943"/>
    </source>
</evidence>
<dbReference type="OrthoDB" id="120976at2759"/>
<keyword evidence="3" id="KW-0677">Repeat</keyword>
<dbReference type="GO" id="GO:0005096">
    <property type="term" value="F:GTPase activator activity"/>
    <property type="evidence" value="ECO:0007669"/>
    <property type="project" value="UniProtKB-KW"/>
</dbReference>
<dbReference type="InterPro" id="IPR032675">
    <property type="entry name" value="LRR_dom_sf"/>
</dbReference>
<keyword evidence="2" id="KW-0433">Leucine-rich repeat</keyword>
<evidence type="ECO:0000256" key="3">
    <source>
        <dbReference type="ARBA" id="ARBA00022737"/>
    </source>
</evidence>
<dbReference type="Gene3D" id="3.80.10.10">
    <property type="entry name" value="Ribonuclease Inhibitor"/>
    <property type="match status" value="2"/>
</dbReference>
<dbReference type="GO" id="GO:0006913">
    <property type="term" value="P:nucleocytoplasmic transport"/>
    <property type="evidence" value="ECO:0007669"/>
    <property type="project" value="TreeGrafter"/>
</dbReference>
<dbReference type="AlphaFoldDB" id="A0A0W8CV55"/>
<gene>
    <name evidence="5" type="ORF">AM587_10015736</name>
</gene>
<dbReference type="GO" id="GO:0005634">
    <property type="term" value="C:nucleus"/>
    <property type="evidence" value="ECO:0007669"/>
    <property type="project" value="TreeGrafter"/>
</dbReference>
<organism evidence="5 6">
    <name type="scientific">Phytophthora nicotianae</name>
    <name type="common">Potato buckeye rot agent</name>
    <name type="synonym">Phytophthora parasitica</name>
    <dbReference type="NCBI Taxonomy" id="4792"/>
    <lineage>
        <taxon>Eukaryota</taxon>
        <taxon>Sar</taxon>
        <taxon>Stramenopiles</taxon>
        <taxon>Oomycota</taxon>
        <taxon>Peronosporomycetes</taxon>
        <taxon>Peronosporales</taxon>
        <taxon>Peronosporaceae</taxon>
        <taxon>Phytophthora</taxon>
    </lineage>
</organism>
<dbReference type="PANTHER" id="PTHR24113">
    <property type="entry name" value="RAN GTPASE-ACTIVATING PROTEIN 1"/>
    <property type="match status" value="1"/>
</dbReference>
<dbReference type="EMBL" id="LNFO01001937">
    <property type="protein sequence ID" value="KUF87945.1"/>
    <property type="molecule type" value="Genomic_DNA"/>
</dbReference>
<evidence type="ECO:0000313" key="5">
    <source>
        <dbReference type="EMBL" id="KUF87945.1"/>
    </source>
</evidence>
<accession>A0A0W8CV55</accession>
<dbReference type="GO" id="GO:0048471">
    <property type="term" value="C:perinuclear region of cytoplasm"/>
    <property type="evidence" value="ECO:0007669"/>
    <property type="project" value="TreeGrafter"/>
</dbReference>
<evidence type="ECO:0000256" key="2">
    <source>
        <dbReference type="ARBA" id="ARBA00022614"/>
    </source>
</evidence>
<dbReference type="SMART" id="SM00368">
    <property type="entry name" value="LRR_RI"/>
    <property type="match status" value="4"/>
</dbReference>
<evidence type="ECO:0000256" key="1">
    <source>
        <dbReference type="ARBA" id="ARBA00022468"/>
    </source>
</evidence>
<dbReference type="PANTHER" id="PTHR24113:SF12">
    <property type="entry name" value="RAN GTPASE-ACTIVATING PROTEIN 1"/>
    <property type="match status" value="1"/>
</dbReference>
<dbReference type="InterPro" id="IPR027038">
    <property type="entry name" value="RanGap"/>
</dbReference>
<name>A0A0W8CV55_PHYNI</name>
<feature type="compositionally biased region" description="Low complexity" evidence="4">
    <location>
        <begin position="10"/>
        <end position="24"/>
    </location>
</feature>
<proteinExistence type="predicted"/>
<keyword evidence="1" id="KW-0343">GTPase activation</keyword>
<protein>
    <submittedName>
        <fullName evidence="5">Uncharacterized protein</fullName>
    </submittedName>
</protein>
<reference evidence="5 6" key="1">
    <citation type="submission" date="2015-11" db="EMBL/GenBank/DDBJ databases">
        <title>Genomes and virulence difference between two physiological races of Phytophthora nicotianae.</title>
        <authorList>
            <person name="Liu H."/>
            <person name="Ma X."/>
            <person name="Yu H."/>
            <person name="Fang D."/>
            <person name="Li Y."/>
            <person name="Wang X."/>
            <person name="Wang W."/>
            <person name="Dong Y."/>
            <person name="Xiao B."/>
        </authorList>
    </citation>
    <scope>NUCLEOTIDE SEQUENCE [LARGE SCALE GENOMIC DNA]</scope>
    <source>
        <strain evidence="6">race 0</strain>
    </source>
</reference>
<dbReference type="Proteomes" id="UP000052943">
    <property type="component" value="Unassembled WGS sequence"/>
</dbReference>
<comment type="caution">
    <text evidence="5">The sequence shown here is derived from an EMBL/GenBank/DDBJ whole genome shotgun (WGS) entry which is preliminary data.</text>
</comment>
<dbReference type="STRING" id="4790.A0A0W8CV55"/>
<evidence type="ECO:0000256" key="4">
    <source>
        <dbReference type="SAM" id="MobiDB-lite"/>
    </source>
</evidence>
<dbReference type="GO" id="GO:0031267">
    <property type="term" value="F:small GTPase binding"/>
    <property type="evidence" value="ECO:0007669"/>
    <property type="project" value="TreeGrafter"/>
</dbReference>